<keyword evidence="2" id="KW-1185">Reference proteome</keyword>
<proteinExistence type="predicted"/>
<organism evidence="1 2">
    <name type="scientific">Macrosiphum euphorbiae</name>
    <name type="common">potato aphid</name>
    <dbReference type="NCBI Taxonomy" id="13131"/>
    <lineage>
        <taxon>Eukaryota</taxon>
        <taxon>Metazoa</taxon>
        <taxon>Ecdysozoa</taxon>
        <taxon>Arthropoda</taxon>
        <taxon>Hexapoda</taxon>
        <taxon>Insecta</taxon>
        <taxon>Pterygota</taxon>
        <taxon>Neoptera</taxon>
        <taxon>Paraneoptera</taxon>
        <taxon>Hemiptera</taxon>
        <taxon>Sternorrhyncha</taxon>
        <taxon>Aphidomorpha</taxon>
        <taxon>Aphidoidea</taxon>
        <taxon>Aphididae</taxon>
        <taxon>Macrosiphini</taxon>
        <taxon>Macrosiphum</taxon>
    </lineage>
</organism>
<evidence type="ECO:0000313" key="1">
    <source>
        <dbReference type="EMBL" id="CAI6354026.1"/>
    </source>
</evidence>
<reference evidence="1 2" key="1">
    <citation type="submission" date="2023-01" db="EMBL/GenBank/DDBJ databases">
        <authorList>
            <person name="Whitehead M."/>
        </authorList>
    </citation>
    <scope>NUCLEOTIDE SEQUENCE [LARGE SCALE GENOMIC DNA]</scope>
</reference>
<protein>
    <submittedName>
        <fullName evidence="1">Uncharacterized protein</fullName>
    </submittedName>
</protein>
<dbReference type="Proteomes" id="UP001160148">
    <property type="component" value="Unassembled WGS sequence"/>
</dbReference>
<name>A0AAV0WEN2_9HEMI</name>
<gene>
    <name evidence="1" type="ORF">MEUPH1_LOCUS10078</name>
</gene>
<dbReference type="AlphaFoldDB" id="A0AAV0WEN2"/>
<dbReference type="EMBL" id="CARXXK010000002">
    <property type="protein sequence ID" value="CAI6354026.1"/>
    <property type="molecule type" value="Genomic_DNA"/>
</dbReference>
<accession>A0AAV0WEN2</accession>
<sequence>MENNHTKQLTMLENVIGEDNNANLSENIVIENNNDNSDDFMNIASFLDLNNCSMSISGLEGYEYPIDQIQPLFDLLKKWDLECLSKTLIDEMVDMKILAIMKRDLAIKMLKTYPTGIKVLFTHHLENWQKSLDQQDVLCFSQTTNHNETTTNISTLKPHQPLKLSSTSVTFNLGEILNASLTGKMIIDYFKVNSRLNNNIRVLLVDSIISFVITKKIPMSINLADSIATYIVAMFPSEVKDTYFMKDGHNKNPKGKLYAKYYNSMRTLKTSGLVPSKERVKTAVEIHTQRRHDIEFEPEDDIHYMIDQIQNDANCSFPELEKLWKGTTKYRINSIQNSSSTTEIMNKWKNYALPLGYRLIDIDFNTLYPKCSNSVSQFEVKLEKTMLLMDEHVKDLNCRKIFESLKESHSTISENEKYTIIFYLMHAVFVPTSKKVTRDSDGKKNQVKYSIKDSQNSFIVFKNTVSEIEDHIKILKNEKRPVQPFIFIIGTLTKPKEILVFFDSIKYKLFSIISAIDICFKIFHLFNLEYPPEAYIVWLFIQKYFYSLNTKFDKSHHMLGQILLDLSI</sequence>
<comment type="caution">
    <text evidence="1">The sequence shown here is derived from an EMBL/GenBank/DDBJ whole genome shotgun (WGS) entry which is preliminary data.</text>
</comment>
<evidence type="ECO:0000313" key="2">
    <source>
        <dbReference type="Proteomes" id="UP001160148"/>
    </source>
</evidence>